<reference evidence="6 7" key="1">
    <citation type="submission" date="2016-08" db="EMBL/GenBank/DDBJ databases">
        <title>Whole genome sequence of Mesorhizobium sp. strain UASWS1009 isolated from industrial sewage.</title>
        <authorList>
            <person name="Crovadore J."/>
            <person name="Calmin G."/>
            <person name="Chablais R."/>
            <person name="Cochard B."/>
            <person name="Lefort F."/>
        </authorList>
    </citation>
    <scope>NUCLEOTIDE SEQUENCE [LARGE SCALE GENOMIC DNA]</scope>
    <source>
        <strain evidence="6 7">UASWS1009</strain>
    </source>
</reference>
<dbReference type="SMART" id="SM00448">
    <property type="entry name" value="REC"/>
    <property type="match status" value="1"/>
</dbReference>
<evidence type="ECO:0000259" key="4">
    <source>
        <dbReference type="PROSITE" id="PS50043"/>
    </source>
</evidence>
<dbReference type="PROSITE" id="PS50110">
    <property type="entry name" value="RESPONSE_REGULATORY"/>
    <property type="match status" value="1"/>
</dbReference>
<dbReference type="GO" id="GO:0003677">
    <property type="term" value="F:DNA binding"/>
    <property type="evidence" value="ECO:0007669"/>
    <property type="project" value="UniProtKB-KW"/>
</dbReference>
<evidence type="ECO:0000259" key="5">
    <source>
        <dbReference type="PROSITE" id="PS50110"/>
    </source>
</evidence>
<keyword evidence="1 3" id="KW-0597">Phosphoprotein</keyword>
<sequence>MIRQLTTILADDHAIVREGLKLLITAMDDVSVIAEAADGQSLLKLVQETRADLLVLDLGMPGVSGVPFIAEIRDIAPRLKIVVLTANTEPRTVRAALEAGANAYLTKDGDPEELGAAIETLRHGKTYVARTVRFAIADPADRNKPPVAPEIVSPVPLTPRERQTLLLVAQGLTARETAERLGISPATARKHRENLMRKLDLHTTAELTAYAVRLGLPAG</sequence>
<dbReference type="PANTHER" id="PTHR43214:SF43">
    <property type="entry name" value="TWO-COMPONENT RESPONSE REGULATOR"/>
    <property type="match status" value="1"/>
</dbReference>
<dbReference type="GO" id="GO:0000160">
    <property type="term" value="P:phosphorelay signal transduction system"/>
    <property type="evidence" value="ECO:0007669"/>
    <property type="project" value="InterPro"/>
</dbReference>
<dbReference type="OrthoDB" id="9782896at2"/>
<dbReference type="AlphaFoldDB" id="A0A1C2DE16"/>
<keyword evidence="2 6" id="KW-0238">DNA-binding</keyword>
<name>A0A1C2DE16_9HYPH</name>
<dbReference type="EMBL" id="MDEO01000036">
    <property type="protein sequence ID" value="OCX12967.1"/>
    <property type="molecule type" value="Genomic_DNA"/>
</dbReference>
<dbReference type="InterPro" id="IPR000792">
    <property type="entry name" value="Tscrpt_reg_LuxR_C"/>
</dbReference>
<dbReference type="InterPro" id="IPR039420">
    <property type="entry name" value="WalR-like"/>
</dbReference>
<dbReference type="Gene3D" id="1.10.10.10">
    <property type="entry name" value="Winged helix-like DNA-binding domain superfamily/Winged helix DNA-binding domain"/>
    <property type="match status" value="1"/>
</dbReference>
<dbReference type="RefSeq" id="WP_024924404.1">
    <property type="nucleotide sequence ID" value="NZ_MDEO01000036.1"/>
</dbReference>
<dbReference type="PROSITE" id="PS50043">
    <property type="entry name" value="HTH_LUXR_2"/>
    <property type="match status" value="1"/>
</dbReference>
<dbReference type="Proteomes" id="UP000094412">
    <property type="component" value="Unassembled WGS sequence"/>
</dbReference>
<proteinExistence type="predicted"/>
<dbReference type="PRINTS" id="PR00038">
    <property type="entry name" value="HTHLUXR"/>
</dbReference>
<feature type="domain" description="HTH luxR-type" evidence="4">
    <location>
        <begin position="150"/>
        <end position="215"/>
    </location>
</feature>
<comment type="caution">
    <text evidence="6">The sequence shown here is derived from an EMBL/GenBank/DDBJ whole genome shotgun (WGS) entry which is preliminary data.</text>
</comment>
<dbReference type="Pfam" id="PF00196">
    <property type="entry name" value="GerE"/>
    <property type="match status" value="1"/>
</dbReference>
<feature type="modified residue" description="4-aspartylphosphate" evidence="3">
    <location>
        <position position="57"/>
    </location>
</feature>
<dbReference type="InterPro" id="IPR016032">
    <property type="entry name" value="Sig_transdc_resp-reg_C-effctor"/>
</dbReference>
<evidence type="ECO:0000313" key="7">
    <source>
        <dbReference type="Proteomes" id="UP000094412"/>
    </source>
</evidence>
<dbReference type="PANTHER" id="PTHR43214">
    <property type="entry name" value="TWO-COMPONENT RESPONSE REGULATOR"/>
    <property type="match status" value="1"/>
</dbReference>
<dbReference type="SUPFAM" id="SSF46894">
    <property type="entry name" value="C-terminal effector domain of the bipartite response regulators"/>
    <property type="match status" value="1"/>
</dbReference>
<dbReference type="InterPro" id="IPR036388">
    <property type="entry name" value="WH-like_DNA-bd_sf"/>
</dbReference>
<accession>A0A1C2DE16</accession>
<dbReference type="InterPro" id="IPR011006">
    <property type="entry name" value="CheY-like_superfamily"/>
</dbReference>
<evidence type="ECO:0000256" key="2">
    <source>
        <dbReference type="ARBA" id="ARBA00023125"/>
    </source>
</evidence>
<dbReference type="InterPro" id="IPR058245">
    <property type="entry name" value="NreC/VraR/RcsB-like_REC"/>
</dbReference>
<dbReference type="Gene3D" id="3.40.50.2300">
    <property type="match status" value="1"/>
</dbReference>
<dbReference type="CDD" id="cd06170">
    <property type="entry name" value="LuxR_C_like"/>
    <property type="match status" value="1"/>
</dbReference>
<dbReference type="STRING" id="1566387.QV13_25750"/>
<dbReference type="GO" id="GO:0006355">
    <property type="term" value="P:regulation of DNA-templated transcription"/>
    <property type="evidence" value="ECO:0007669"/>
    <property type="project" value="InterPro"/>
</dbReference>
<organism evidence="6 7">
    <name type="scientific">Mesorhizobium hungaricum</name>
    <dbReference type="NCBI Taxonomy" id="1566387"/>
    <lineage>
        <taxon>Bacteria</taxon>
        <taxon>Pseudomonadati</taxon>
        <taxon>Pseudomonadota</taxon>
        <taxon>Alphaproteobacteria</taxon>
        <taxon>Hyphomicrobiales</taxon>
        <taxon>Phyllobacteriaceae</taxon>
        <taxon>Mesorhizobium</taxon>
    </lineage>
</organism>
<dbReference type="SUPFAM" id="SSF52172">
    <property type="entry name" value="CheY-like"/>
    <property type="match status" value="1"/>
</dbReference>
<evidence type="ECO:0000256" key="1">
    <source>
        <dbReference type="ARBA" id="ARBA00022553"/>
    </source>
</evidence>
<dbReference type="CDD" id="cd17535">
    <property type="entry name" value="REC_NarL-like"/>
    <property type="match status" value="1"/>
</dbReference>
<evidence type="ECO:0000313" key="6">
    <source>
        <dbReference type="EMBL" id="OCX12967.1"/>
    </source>
</evidence>
<dbReference type="Pfam" id="PF00072">
    <property type="entry name" value="Response_reg"/>
    <property type="match status" value="1"/>
</dbReference>
<protein>
    <submittedName>
        <fullName evidence="6">DNA-binding response regulator</fullName>
    </submittedName>
</protein>
<keyword evidence="7" id="KW-1185">Reference proteome</keyword>
<feature type="domain" description="Response regulatory" evidence="5">
    <location>
        <begin position="6"/>
        <end position="122"/>
    </location>
</feature>
<evidence type="ECO:0000256" key="3">
    <source>
        <dbReference type="PROSITE-ProRule" id="PRU00169"/>
    </source>
</evidence>
<gene>
    <name evidence="6" type="ORF">QV13_25750</name>
</gene>
<dbReference type="InterPro" id="IPR001789">
    <property type="entry name" value="Sig_transdc_resp-reg_receiver"/>
</dbReference>
<dbReference type="SMART" id="SM00421">
    <property type="entry name" value="HTH_LUXR"/>
    <property type="match status" value="1"/>
</dbReference>